<dbReference type="Pfam" id="PF20695">
    <property type="entry name" value="UbiD_N"/>
    <property type="match status" value="1"/>
</dbReference>
<feature type="domain" description="3-octaprenyl-4-hydroxybenzoate carboxy-lyase-like N-terminal" evidence="2">
    <location>
        <begin position="10"/>
        <end position="89"/>
    </location>
</feature>
<dbReference type="PANTHER" id="PTHR30108:SF17">
    <property type="entry name" value="FERULIC ACID DECARBOXYLASE 1"/>
    <property type="match status" value="1"/>
</dbReference>
<evidence type="ECO:0000259" key="1">
    <source>
        <dbReference type="Pfam" id="PF01977"/>
    </source>
</evidence>
<dbReference type="GO" id="GO:0033494">
    <property type="term" value="P:ferulate metabolic process"/>
    <property type="evidence" value="ECO:0007669"/>
    <property type="project" value="TreeGrafter"/>
</dbReference>
<feature type="domain" description="3-octaprenyl-4-hydroxybenzoate carboxy-lyase-like C-terminal" evidence="3">
    <location>
        <begin position="316"/>
        <end position="440"/>
    </location>
</feature>
<gene>
    <name evidence="4" type="ORF">HYY20_14505</name>
</gene>
<dbReference type="AlphaFoldDB" id="A0A932FWR2"/>
<dbReference type="SUPFAM" id="SSF50475">
    <property type="entry name" value="FMN-binding split barrel"/>
    <property type="match status" value="1"/>
</dbReference>
<dbReference type="InterPro" id="IPR002830">
    <property type="entry name" value="UbiD"/>
</dbReference>
<dbReference type="NCBIfam" id="TIGR00148">
    <property type="entry name" value="UbiD family decarboxylase"/>
    <property type="match status" value="1"/>
</dbReference>
<evidence type="ECO:0000313" key="5">
    <source>
        <dbReference type="Proteomes" id="UP000769766"/>
    </source>
</evidence>
<evidence type="ECO:0000259" key="2">
    <source>
        <dbReference type="Pfam" id="PF20695"/>
    </source>
</evidence>
<dbReference type="GO" id="GO:0016831">
    <property type="term" value="F:carboxy-lyase activity"/>
    <property type="evidence" value="ECO:0007669"/>
    <property type="project" value="InterPro"/>
</dbReference>
<dbReference type="Proteomes" id="UP000769766">
    <property type="component" value="Unassembled WGS sequence"/>
</dbReference>
<sequence length="459" mass="51905">MAYRDLREFLDTLEKYNELIRIQDEVDWDMEAGAIIRLACQLNAPAPLLEKIRDYPGQRMMGGYFSSYRKAAIAIGIDPDSDVPTVLDAFHQRIKHPIKPIIVNRAPCQENVIIGDDVNLFDIVSPMPHDGDAGRYIATWQFIATPDYDTDWINWGMYRQMIQNEKVLGGLVMPAQDIGYQFYTKYLPNKKPMPWATVIGTEPVTTIVSAAPYGIGRSEVDWAGGLRLEPVELVRCVSQPLYVPANAEYIIEGYINPTLDDRAYEGPWGEYSGYRTSPRAPRTAFHVTAITYRNNPIHTHSPLGVPVDDSHMAFAILCRSDMLNVLEENAIPVVGLHVPPEMVGHMVIVSVKKPQPNLANLIASLLFGTKNTGLAIRDVVVCDEDVDVYDLDQVLHVLGTKWHPRRGTTLYDNQVGMPLTPYLSMEERIWGKSVRMVYDCTWPLDWSPTRDIPVRSSFW</sequence>
<dbReference type="Pfam" id="PF20696">
    <property type="entry name" value="UbiD_C"/>
    <property type="match status" value="1"/>
</dbReference>
<organism evidence="4 5">
    <name type="scientific">Tectimicrobiota bacterium</name>
    <dbReference type="NCBI Taxonomy" id="2528274"/>
    <lineage>
        <taxon>Bacteria</taxon>
        <taxon>Pseudomonadati</taxon>
        <taxon>Nitrospinota/Tectimicrobiota group</taxon>
        <taxon>Candidatus Tectimicrobiota</taxon>
    </lineage>
</organism>
<dbReference type="SUPFAM" id="SSF143968">
    <property type="entry name" value="UbiD C-terminal domain-like"/>
    <property type="match status" value="1"/>
</dbReference>
<name>A0A932FWR2_UNCTE</name>
<feature type="non-terminal residue" evidence="4">
    <location>
        <position position="459"/>
    </location>
</feature>
<dbReference type="EMBL" id="JACPRF010000445">
    <property type="protein sequence ID" value="MBI2878085.1"/>
    <property type="molecule type" value="Genomic_DNA"/>
</dbReference>
<protein>
    <submittedName>
        <fullName evidence="4">UbiD family decarboxylase</fullName>
    </submittedName>
</protein>
<accession>A0A932FWR2</accession>
<evidence type="ECO:0000259" key="3">
    <source>
        <dbReference type="Pfam" id="PF20696"/>
    </source>
</evidence>
<feature type="domain" description="3-octaprenyl-4-hydroxybenzoate carboxy-lyase-like Rift-related" evidence="1">
    <location>
        <begin position="104"/>
        <end position="301"/>
    </location>
</feature>
<dbReference type="InterPro" id="IPR049383">
    <property type="entry name" value="UbiD-like_N"/>
</dbReference>
<dbReference type="Gene3D" id="3.40.1670.10">
    <property type="entry name" value="UbiD C-terminal domain-like"/>
    <property type="match status" value="1"/>
</dbReference>
<evidence type="ECO:0000313" key="4">
    <source>
        <dbReference type="EMBL" id="MBI2878085.1"/>
    </source>
</evidence>
<proteinExistence type="predicted"/>
<reference evidence="4" key="1">
    <citation type="submission" date="2020-07" db="EMBL/GenBank/DDBJ databases">
        <title>Huge and variable diversity of episymbiotic CPR bacteria and DPANN archaea in groundwater ecosystems.</title>
        <authorList>
            <person name="He C.Y."/>
            <person name="Keren R."/>
            <person name="Whittaker M."/>
            <person name="Farag I.F."/>
            <person name="Doudna J."/>
            <person name="Cate J.H.D."/>
            <person name="Banfield J.F."/>
        </authorList>
    </citation>
    <scope>NUCLEOTIDE SEQUENCE</scope>
    <source>
        <strain evidence="4">NC_groundwater_672_Ag_B-0.1um_62_36</strain>
    </source>
</reference>
<dbReference type="PANTHER" id="PTHR30108">
    <property type="entry name" value="3-OCTAPRENYL-4-HYDROXYBENZOATE CARBOXY-LYASE-RELATED"/>
    <property type="match status" value="1"/>
</dbReference>
<comment type="caution">
    <text evidence="4">The sequence shown here is derived from an EMBL/GenBank/DDBJ whole genome shotgun (WGS) entry which is preliminary data.</text>
</comment>
<dbReference type="GO" id="GO:0046281">
    <property type="term" value="P:cinnamic acid catabolic process"/>
    <property type="evidence" value="ECO:0007669"/>
    <property type="project" value="TreeGrafter"/>
</dbReference>
<dbReference type="Pfam" id="PF01977">
    <property type="entry name" value="UbiD"/>
    <property type="match status" value="1"/>
</dbReference>
<dbReference type="InterPro" id="IPR049381">
    <property type="entry name" value="UbiD-like_C"/>
</dbReference>
<dbReference type="GO" id="GO:0005737">
    <property type="term" value="C:cytoplasm"/>
    <property type="evidence" value="ECO:0007669"/>
    <property type="project" value="TreeGrafter"/>
</dbReference>
<dbReference type="InterPro" id="IPR048304">
    <property type="entry name" value="UbiD_Rift_dom"/>
</dbReference>